<protein>
    <submittedName>
        <fullName evidence="1">Uncharacterized protein</fullName>
    </submittedName>
</protein>
<proteinExistence type="predicted"/>
<gene>
    <name evidence="1" type="ORF">BECKSD772D_GA0070982_100532</name>
</gene>
<name>A0A451BID8_9GAMM</name>
<accession>A0A451BID8</accession>
<evidence type="ECO:0000313" key="1">
    <source>
        <dbReference type="EMBL" id="VFK78029.1"/>
    </source>
</evidence>
<organism evidence="1">
    <name type="scientific">Candidatus Kentrum sp. SD</name>
    <dbReference type="NCBI Taxonomy" id="2126332"/>
    <lineage>
        <taxon>Bacteria</taxon>
        <taxon>Pseudomonadati</taxon>
        <taxon>Pseudomonadota</taxon>
        <taxon>Gammaproteobacteria</taxon>
        <taxon>Candidatus Kentrum</taxon>
    </lineage>
</organism>
<dbReference type="AlphaFoldDB" id="A0A451BID8"/>
<reference evidence="1" key="1">
    <citation type="submission" date="2019-02" db="EMBL/GenBank/DDBJ databases">
        <authorList>
            <person name="Gruber-Vodicka R. H."/>
            <person name="Seah K. B. B."/>
        </authorList>
    </citation>
    <scope>NUCLEOTIDE SEQUENCE</scope>
    <source>
        <strain evidence="1">BECK_S127</strain>
    </source>
</reference>
<sequence length="89" mass="9960">MTILPVPKRQAFAGSQAPVWEPPFWKAPASNASAFHAHVPTRKQALSKSCAPKLELGSERKRADLRGFTIRLGYTMCYALLNRLSWYLG</sequence>
<dbReference type="EMBL" id="CAADHB010000005">
    <property type="protein sequence ID" value="VFK78029.1"/>
    <property type="molecule type" value="Genomic_DNA"/>
</dbReference>